<dbReference type="InParanoid" id="I1S9G3"/>
<gene>
    <name evidence="2" type="ORF">FGRAMPH1_01T28179</name>
</gene>
<name>I1S9G3_GIBZE</name>
<dbReference type="Gene3D" id="3.90.75.10">
    <property type="entry name" value="Homing Intron 3 (I-ppo) Encoded Endonuclease, Chain A"/>
    <property type="match status" value="1"/>
</dbReference>
<dbReference type="EMBL" id="HG970335">
    <property type="protein sequence ID" value="CEF85259.1"/>
    <property type="molecule type" value="Genomic_DNA"/>
</dbReference>
<keyword evidence="4" id="KW-1185">Reference proteome</keyword>
<reference evidence="3 4" key="2">
    <citation type="journal article" date="2010" name="Nature">
        <title>Comparative genomics reveals mobile pathogenicity chromosomes in Fusarium.</title>
        <authorList>
            <person name="Ma L.J."/>
            <person name="van der Does H.C."/>
            <person name="Borkovich K.A."/>
            <person name="Coleman J.J."/>
            <person name="Daboussi M.J."/>
            <person name="Di Pietro A."/>
            <person name="Dufresne M."/>
            <person name="Freitag M."/>
            <person name="Grabherr M."/>
            <person name="Henrissat B."/>
            <person name="Houterman P.M."/>
            <person name="Kang S."/>
            <person name="Shim W.B."/>
            <person name="Woloshuk C."/>
            <person name="Xie X."/>
            <person name="Xu J.R."/>
            <person name="Antoniw J."/>
            <person name="Baker S.E."/>
            <person name="Bluhm B.H."/>
            <person name="Breakspear A."/>
            <person name="Brown D.W."/>
            <person name="Butchko R.A."/>
            <person name="Chapman S."/>
            <person name="Coulson R."/>
            <person name="Coutinho P.M."/>
            <person name="Danchin E.G."/>
            <person name="Diener A."/>
            <person name="Gale L.R."/>
            <person name="Gardiner D.M."/>
            <person name="Goff S."/>
            <person name="Hammond-Kosack K.E."/>
            <person name="Hilburn K."/>
            <person name="Hua-Van A."/>
            <person name="Jonkers W."/>
            <person name="Kazan K."/>
            <person name="Kodira C.D."/>
            <person name="Koehrsen M."/>
            <person name="Kumar L."/>
            <person name="Lee Y.H."/>
            <person name="Li L."/>
            <person name="Manners J.M."/>
            <person name="Miranda-Saavedra D."/>
            <person name="Mukherjee M."/>
            <person name="Park G."/>
            <person name="Park J."/>
            <person name="Park S.Y."/>
            <person name="Proctor R.H."/>
            <person name="Regev A."/>
            <person name="Ruiz-Roldan M.C."/>
            <person name="Sain D."/>
            <person name="Sakthikumar S."/>
            <person name="Sykes S."/>
            <person name="Schwartz D.C."/>
            <person name="Turgeon B.G."/>
            <person name="Wapinski I."/>
            <person name="Yoder O."/>
            <person name="Young S."/>
            <person name="Zeng Q."/>
            <person name="Zhou S."/>
            <person name="Galagan J."/>
            <person name="Cuomo C.A."/>
            <person name="Kistler H.C."/>
            <person name="Rep M."/>
        </authorList>
    </citation>
    <scope>GENOME REANNOTATION</scope>
    <source>
        <strain evidence="4">ATCC MYA-4620 / CBS 123657 / FGSC 9075 / NRRL 31084 / PH-1</strain>
        <strain evidence="3">PH-1 / ATCC MYA-4620 / FGSC 9075 / NRRL 31084</strain>
    </source>
</reference>
<dbReference type="AlphaFoldDB" id="I1S9G3"/>
<evidence type="ECO:0000259" key="1">
    <source>
        <dbReference type="Pfam" id="PF05551"/>
    </source>
</evidence>
<dbReference type="EnsemblFungi" id="CEF85259">
    <property type="protein sequence ID" value="CEF85259"/>
    <property type="gene ID" value="FGRRES_13494"/>
</dbReference>
<dbReference type="Pfam" id="PF05551">
    <property type="entry name" value="zf-His_Me_endon"/>
    <property type="match status" value="1"/>
</dbReference>
<reference evidence="2 4" key="3">
    <citation type="journal article" date="2015" name="BMC Genomics">
        <title>The completed genome sequence of the pathogenic ascomycete fungus Fusarium graminearum.</title>
        <authorList>
            <person name="King R."/>
            <person name="Urban M."/>
            <person name="Hammond-Kosack M.C."/>
            <person name="Hassani-Pak K."/>
            <person name="Hammond-Kosack K.E."/>
        </authorList>
    </citation>
    <scope>NUCLEOTIDE SEQUENCE [LARGE SCALE GENOMIC DNA]</scope>
    <source>
        <strain evidence="4">ATCC MYA-4620 / CBS 123657 / FGSC 9075 / NRRL 31084 / PH-1</strain>
        <strain evidence="2">PH-1</strain>
    </source>
</reference>
<reference evidence="3 4" key="1">
    <citation type="journal article" date="2007" name="Science">
        <title>The Fusarium graminearum genome reveals a link between localized polymorphism and pathogen specialization.</title>
        <authorList>
            <person name="Cuomo C.A."/>
            <person name="Gueldener U."/>
            <person name="Xu J.-R."/>
            <person name="Trail F."/>
            <person name="Turgeon B.G."/>
            <person name="Di Pietro A."/>
            <person name="Walton J.D."/>
            <person name="Ma L.-J."/>
            <person name="Baker S.E."/>
            <person name="Rep M."/>
            <person name="Adam G."/>
            <person name="Antoniw J."/>
            <person name="Baldwin T."/>
            <person name="Calvo S.E."/>
            <person name="Chang Y.-L."/>
            <person name="DeCaprio D."/>
            <person name="Gale L.R."/>
            <person name="Gnerre S."/>
            <person name="Goswami R.S."/>
            <person name="Hammond-Kosack K."/>
            <person name="Harris L.J."/>
            <person name="Hilburn K."/>
            <person name="Kennell J.C."/>
            <person name="Kroken S."/>
            <person name="Magnuson J.K."/>
            <person name="Mannhaupt G."/>
            <person name="Mauceli E.W."/>
            <person name="Mewes H.-W."/>
            <person name="Mitterbauer R."/>
            <person name="Muehlbauer G."/>
            <person name="Muensterkoetter M."/>
            <person name="Nelson D."/>
            <person name="O'Donnell K."/>
            <person name="Ouellet T."/>
            <person name="Qi W."/>
            <person name="Quesneville H."/>
            <person name="Roncero M.I.G."/>
            <person name="Seong K.-Y."/>
            <person name="Tetko I.V."/>
            <person name="Urban M."/>
            <person name="Waalwijk C."/>
            <person name="Ward T.J."/>
            <person name="Yao J."/>
            <person name="Birren B.W."/>
            <person name="Kistler H.C."/>
        </authorList>
    </citation>
    <scope>NUCLEOTIDE SEQUENCE [LARGE SCALE GENOMIC DNA]</scope>
    <source>
        <strain evidence="4">ATCC MYA-4620 / CBS 123657 / FGSC 9075 / NRRL 31084 / PH-1</strain>
        <strain evidence="3">PH-1 / ATCC MYA-4620 / FGSC 9075 / NRRL 31084</strain>
    </source>
</reference>
<protein>
    <submittedName>
        <fullName evidence="2">Chromosome 4, complete genome</fullName>
    </submittedName>
</protein>
<dbReference type="OrthoDB" id="5272330at2759"/>
<reference evidence="3" key="4">
    <citation type="submission" date="2017-01" db="UniProtKB">
        <authorList>
            <consortium name="EnsemblFungi"/>
        </authorList>
    </citation>
    <scope>IDENTIFICATION</scope>
    <source>
        <strain evidence="3">PH-1 / ATCC MYA-4620 / FGSC 9075 / NRRL 31084</strain>
    </source>
</reference>
<feature type="domain" description="Zinc-binding loop region of homing endonuclease" evidence="1">
    <location>
        <begin position="35"/>
        <end position="130"/>
    </location>
</feature>
<sequence>MERTSKYSMLRKELSMMYYEYGKCSLLKRVWSRYHQCSYSQRSHVLSVDALLLHKVSFTAYNGVNVTPGNHISYLYHNRACFNPLHLVEETAQQNNARKGCTGPLFCPDHGHLIWNPCELNNHHSACIAPRRVGVFCYLSTLDQPV</sequence>
<evidence type="ECO:0000313" key="4">
    <source>
        <dbReference type="Proteomes" id="UP000070720"/>
    </source>
</evidence>
<dbReference type="KEGG" id="fgr:FGSG_13494"/>
<dbReference type="VEuPathDB" id="FungiDB:FGRAMPH1_01G28179"/>
<dbReference type="GO" id="GO:0004519">
    <property type="term" value="F:endonuclease activity"/>
    <property type="evidence" value="ECO:0007669"/>
    <property type="project" value="InterPro"/>
</dbReference>
<proteinExistence type="predicted"/>
<dbReference type="Proteomes" id="UP000070720">
    <property type="component" value="Chromosome 4"/>
</dbReference>
<dbReference type="InterPro" id="IPR044930">
    <property type="entry name" value="Homing_endonuclease_His-Me"/>
</dbReference>
<accession>I1S9G3</accession>
<dbReference type="SUPFAM" id="SSF54060">
    <property type="entry name" value="His-Me finger endonucleases"/>
    <property type="match status" value="1"/>
</dbReference>
<evidence type="ECO:0000313" key="3">
    <source>
        <dbReference type="EnsemblFungi" id="CEF85259"/>
    </source>
</evidence>
<accession>A0A098DV91</accession>
<organism evidence="2 4">
    <name type="scientific">Gibberella zeae (strain ATCC MYA-4620 / CBS 123657 / FGSC 9075 / NRRL 31084 / PH-1)</name>
    <name type="common">Wheat head blight fungus</name>
    <name type="synonym">Fusarium graminearum</name>
    <dbReference type="NCBI Taxonomy" id="229533"/>
    <lineage>
        <taxon>Eukaryota</taxon>
        <taxon>Fungi</taxon>
        <taxon>Dikarya</taxon>
        <taxon>Ascomycota</taxon>
        <taxon>Pezizomycotina</taxon>
        <taxon>Sordariomycetes</taxon>
        <taxon>Hypocreomycetidae</taxon>
        <taxon>Hypocreales</taxon>
        <taxon>Nectriaceae</taxon>
        <taxon>Fusarium</taxon>
    </lineage>
</organism>
<dbReference type="RefSeq" id="XP_011328815.1">
    <property type="nucleotide sequence ID" value="XM_011330513.1"/>
</dbReference>
<dbReference type="InterPro" id="IPR044925">
    <property type="entry name" value="His-Me_finger_sf"/>
</dbReference>
<dbReference type="HOGENOM" id="CLU_1777622_0_0_1"/>
<dbReference type="InterPro" id="IPR008704">
    <property type="entry name" value="Endonuclease_Zinc-binding_loop"/>
</dbReference>
<evidence type="ECO:0000313" key="2">
    <source>
        <dbReference type="EMBL" id="CEF85259.1"/>
    </source>
</evidence>